<accession>A0ABW1YKI9</accession>
<reference evidence="2" key="1">
    <citation type="journal article" date="2019" name="Int. J. Syst. Evol. Microbiol.">
        <title>The Global Catalogue of Microorganisms (GCM) 10K type strain sequencing project: providing services to taxonomists for standard genome sequencing and annotation.</title>
        <authorList>
            <consortium name="The Broad Institute Genomics Platform"/>
            <consortium name="The Broad Institute Genome Sequencing Center for Infectious Disease"/>
            <person name="Wu L."/>
            <person name="Ma J."/>
        </authorList>
    </citation>
    <scope>NUCLEOTIDE SEQUENCE [LARGE SCALE GENOMIC DNA]</scope>
    <source>
        <strain evidence="2">CGMCC 1.13718</strain>
    </source>
</reference>
<proteinExistence type="predicted"/>
<keyword evidence="2" id="KW-1185">Reference proteome</keyword>
<dbReference type="Proteomes" id="UP001596425">
    <property type="component" value="Unassembled WGS sequence"/>
</dbReference>
<comment type="caution">
    <text evidence="1">The sequence shown here is derived from an EMBL/GenBank/DDBJ whole genome shotgun (WGS) entry which is preliminary data.</text>
</comment>
<dbReference type="EMBL" id="JBHSVR010000001">
    <property type="protein sequence ID" value="MFC6633026.1"/>
    <property type="molecule type" value="Genomic_DNA"/>
</dbReference>
<gene>
    <name evidence="1" type="ORF">ACFQBM_07045</name>
</gene>
<protein>
    <submittedName>
        <fullName evidence="1">Uncharacterized protein</fullName>
    </submittedName>
</protein>
<dbReference type="RefSeq" id="WP_193189497.1">
    <property type="nucleotide sequence ID" value="NZ_JACZFR010000007.1"/>
</dbReference>
<organism evidence="1 2">
    <name type="scientific">Microbulbifer taiwanensis</name>
    <dbReference type="NCBI Taxonomy" id="986746"/>
    <lineage>
        <taxon>Bacteria</taxon>
        <taxon>Pseudomonadati</taxon>
        <taxon>Pseudomonadota</taxon>
        <taxon>Gammaproteobacteria</taxon>
        <taxon>Cellvibrionales</taxon>
        <taxon>Microbulbiferaceae</taxon>
        <taxon>Microbulbifer</taxon>
    </lineage>
</organism>
<name>A0ABW1YKI9_9GAMM</name>
<evidence type="ECO:0000313" key="1">
    <source>
        <dbReference type="EMBL" id="MFC6633026.1"/>
    </source>
</evidence>
<evidence type="ECO:0000313" key="2">
    <source>
        <dbReference type="Proteomes" id="UP001596425"/>
    </source>
</evidence>
<sequence>MSVCNDLPVLECDVPREGIELDLVLQPREPVNGEPQYWPLYNAENPGEHFGNMRFRFGGNRGLVKLTITLDLSAVPGRELEFSNCGRGRLDGIIALSPDFRHQFWSRARRVRGEYTKLVIWIRDREDIPDNFAFLWLCEDVDTGMHFVSGDPMVRYEPE</sequence>